<evidence type="ECO:0000256" key="11">
    <source>
        <dbReference type="ARBA" id="ARBA00023004"/>
    </source>
</evidence>
<dbReference type="RefSeq" id="WP_184001639.1">
    <property type="nucleotide sequence ID" value="NZ_BAABIF010000004.1"/>
</dbReference>
<keyword evidence="10 15" id="KW-1133">Transmembrane helix</keyword>
<dbReference type="AlphaFoldDB" id="A0A840YWK9"/>
<evidence type="ECO:0000256" key="5">
    <source>
        <dbReference type="ARBA" id="ARBA00022617"/>
    </source>
</evidence>
<comment type="caution">
    <text evidence="17">The sequence shown here is derived from an EMBL/GenBank/DDBJ whole genome shotgun (WGS) entry which is preliminary data.</text>
</comment>
<proteinExistence type="inferred from homology"/>
<comment type="subcellular location">
    <subcellularLocation>
        <location evidence="1">Cell membrane</location>
        <topology evidence="1">Multi-pass membrane protein</topology>
    </subcellularLocation>
</comment>
<feature type="transmembrane region" description="Helical" evidence="15">
    <location>
        <begin position="442"/>
        <end position="459"/>
    </location>
</feature>
<keyword evidence="4" id="KW-1003">Cell membrane</keyword>
<dbReference type="GO" id="GO:0009060">
    <property type="term" value="P:aerobic respiration"/>
    <property type="evidence" value="ECO:0007669"/>
    <property type="project" value="InterPro"/>
</dbReference>
<keyword evidence="17" id="KW-0560">Oxidoreductase</keyword>
<keyword evidence="13 15" id="KW-0472">Membrane</keyword>
<dbReference type="EC" id="1.10.3.-" evidence="17"/>
<feature type="transmembrane region" description="Helical" evidence="15">
    <location>
        <begin position="79"/>
        <end position="101"/>
    </location>
</feature>
<evidence type="ECO:0000313" key="18">
    <source>
        <dbReference type="Proteomes" id="UP000554342"/>
    </source>
</evidence>
<dbReference type="PANTHER" id="PTHR10422">
    <property type="entry name" value="CYTOCHROME C OXIDASE SUBUNIT 1"/>
    <property type="match status" value="1"/>
</dbReference>
<dbReference type="SUPFAM" id="SSF81442">
    <property type="entry name" value="Cytochrome c oxidase subunit I-like"/>
    <property type="match status" value="1"/>
</dbReference>
<evidence type="ECO:0000313" key="17">
    <source>
        <dbReference type="EMBL" id="MBB5717937.1"/>
    </source>
</evidence>
<organism evidence="17 18">
    <name type="scientific">Stakelama sediminis</name>
    <dbReference type="NCBI Taxonomy" id="463200"/>
    <lineage>
        <taxon>Bacteria</taxon>
        <taxon>Pseudomonadati</taxon>
        <taxon>Pseudomonadota</taxon>
        <taxon>Alphaproteobacteria</taxon>
        <taxon>Sphingomonadales</taxon>
        <taxon>Sphingomonadaceae</taxon>
        <taxon>Stakelama</taxon>
    </lineage>
</organism>
<dbReference type="PANTHER" id="PTHR10422:SF35">
    <property type="entry name" value="CYTOCHROME BO(3) UBIQUINOL OXIDASE SUBUNIT 1"/>
    <property type="match status" value="1"/>
</dbReference>
<feature type="transmembrane region" description="Helical" evidence="15">
    <location>
        <begin position="401"/>
        <end position="422"/>
    </location>
</feature>
<evidence type="ECO:0000256" key="10">
    <source>
        <dbReference type="ARBA" id="ARBA00022989"/>
    </source>
</evidence>
<reference evidence="17 18" key="1">
    <citation type="submission" date="2020-08" db="EMBL/GenBank/DDBJ databases">
        <title>Genomic Encyclopedia of Type Strains, Phase IV (KMG-IV): sequencing the most valuable type-strain genomes for metagenomic binning, comparative biology and taxonomic classification.</title>
        <authorList>
            <person name="Goeker M."/>
        </authorList>
    </citation>
    <scope>NUCLEOTIDE SEQUENCE [LARGE SCALE GENOMIC DNA]</scope>
    <source>
        <strain evidence="17 18">DSM 27203</strain>
    </source>
</reference>
<feature type="transmembrane region" description="Helical" evidence="15">
    <location>
        <begin position="633"/>
        <end position="650"/>
    </location>
</feature>
<feature type="transmembrane region" description="Helical" evidence="15">
    <location>
        <begin position="35"/>
        <end position="58"/>
    </location>
</feature>
<feature type="transmembrane region" description="Helical" evidence="15">
    <location>
        <begin position="208"/>
        <end position="232"/>
    </location>
</feature>
<evidence type="ECO:0000256" key="15">
    <source>
        <dbReference type="SAM" id="Phobius"/>
    </source>
</evidence>
<keyword evidence="5 14" id="KW-0349">Heme</keyword>
<evidence type="ECO:0000256" key="12">
    <source>
        <dbReference type="ARBA" id="ARBA00023008"/>
    </source>
</evidence>
<feature type="transmembrane region" description="Helical" evidence="15">
    <location>
        <begin position="294"/>
        <end position="317"/>
    </location>
</feature>
<dbReference type="GO" id="GO:0046872">
    <property type="term" value="F:metal ion binding"/>
    <property type="evidence" value="ECO:0007669"/>
    <property type="project" value="UniProtKB-KW"/>
</dbReference>
<feature type="domain" description="Cytochrome oxidase subunit I profile" evidence="16">
    <location>
        <begin position="59"/>
        <end position="578"/>
    </location>
</feature>
<keyword evidence="9 14" id="KW-0249">Electron transport</keyword>
<keyword evidence="8" id="KW-0479">Metal-binding</keyword>
<keyword evidence="11" id="KW-0408">Iron</keyword>
<evidence type="ECO:0000256" key="6">
    <source>
        <dbReference type="ARBA" id="ARBA00022660"/>
    </source>
</evidence>
<dbReference type="GO" id="GO:0009486">
    <property type="term" value="F:cytochrome bo3 ubiquinol oxidase activity"/>
    <property type="evidence" value="ECO:0007669"/>
    <property type="project" value="TreeGrafter"/>
</dbReference>
<evidence type="ECO:0000256" key="1">
    <source>
        <dbReference type="ARBA" id="ARBA00004651"/>
    </source>
</evidence>
<dbReference type="GO" id="GO:0020037">
    <property type="term" value="F:heme binding"/>
    <property type="evidence" value="ECO:0007669"/>
    <property type="project" value="InterPro"/>
</dbReference>
<comment type="similarity">
    <text evidence="2 14">Belongs to the heme-copper respiratory oxidase family.</text>
</comment>
<feature type="transmembrane region" description="Helical" evidence="15">
    <location>
        <begin position="163"/>
        <end position="184"/>
    </location>
</feature>
<gene>
    <name evidence="17" type="ORF">FHR23_000844</name>
</gene>
<evidence type="ECO:0000256" key="8">
    <source>
        <dbReference type="ARBA" id="ARBA00022723"/>
    </source>
</evidence>
<dbReference type="Pfam" id="PF00115">
    <property type="entry name" value="COX1"/>
    <property type="match status" value="1"/>
</dbReference>
<evidence type="ECO:0000256" key="14">
    <source>
        <dbReference type="RuleBase" id="RU000370"/>
    </source>
</evidence>
<dbReference type="Proteomes" id="UP000554342">
    <property type="component" value="Unassembled WGS sequence"/>
</dbReference>
<dbReference type="GO" id="GO:0004129">
    <property type="term" value="F:cytochrome-c oxidase activity"/>
    <property type="evidence" value="ECO:0007669"/>
    <property type="project" value="InterPro"/>
</dbReference>
<evidence type="ECO:0000256" key="7">
    <source>
        <dbReference type="ARBA" id="ARBA00022692"/>
    </source>
</evidence>
<feature type="transmembrane region" description="Helical" evidence="15">
    <location>
        <begin position="363"/>
        <end position="380"/>
    </location>
</feature>
<evidence type="ECO:0000259" key="16">
    <source>
        <dbReference type="PROSITE" id="PS50855"/>
    </source>
</evidence>
<feature type="transmembrane region" description="Helical" evidence="15">
    <location>
        <begin position="244"/>
        <end position="274"/>
    </location>
</feature>
<name>A0A840YWK9_9SPHN</name>
<feature type="transmembrane region" description="Helical" evidence="15">
    <location>
        <begin position="329"/>
        <end position="351"/>
    </location>
</feature>
<evidence type="ECO:0000256" key="9">
    <source>
        <dbReference type="ARBA" id="ARBA00022982"/>
    </source>
</evidence>
<evidence type="ECO:0000256" key="2">
    <source>
        <dbReference type="ARBA" id="ARBA00009578"/>
    </source>
</evidence>
<keyword evidence="3 14" id="KW-0813">Transport</keyword>
<dbReference type="GO" id="GO:0015990">
    <property type="term" value="P:electron transport coupled proton transport"/>
    <property type="evidence" value="ECO:0007669"/>
    <property type="project" value="TreeGrafter"/>
</dbReference>
<dbReference type="GO" id="GO:0005886">
    <property type="term" value="C:plasma membrane"/>
    <property type="evidence" value="ECO:0007669"/>
    <property type="project" value="UniProtKB-SubCell"/>
</dbReference>
<dbReference type="InterPro" id="IPR023615">
    <property type="entry name" value="Cyt_c_Oxase_su1_BS"/>
</dbReference>
<keyword evidence="12" id="KW-0186">Copper</keyword>
<sequence>MSAPAHGFWHILLGRMTWDSLAFVRAWHDPTVSEIIGSCAAALVVIGAVALFAALTYYRAWRPLWKNWVVSVDHKKIGIMYMVLAGVMLTRALIEAVLMRLQQADAVNKPGFLAPDHFGQLFSTHGTIMIFFVAMPLLTGLINFVMPMQIGARDVSFPTMNSISLGLTTAGAILIMISLVLGKFSTGGWSGYPPYTEMSYNPGEGPDYWIWAVTLSSIGTTMTGINFAVTIYKERTQGMHLMRMPLFTWTALCTSILMIFAMPPLTVATAMLALDRYLGFHFFTNGMGGNLMNYANLFWLFGHPEVYILILPAFGVYSEVFSTFSAKKLYGYTSLVIATMAIAVLSFTVWLHHFFTMGQNANINAFFGIATMTIGIPTGVKIYDWMWTMFRGRVRFSVPMLFSLAFLITFVVGGVTGILLATPPIDFMVHNTVFLVAHFHNMLIPGLLYGMIAGYQYWFPKAFGFRLNERWGRLSFLCWVLGFYLAFMPLYVLGADGMPRRSQELFHSSYLPWLIVAGIGGLVLLAALLTLFIQLWVSIRERDANRVPIGDPWDGRGLEWSMAAPPPEYNFHVLPKVTGRDAFTHRKEQGEAYQPAAEYQDIELPRDNASGAVIGLGGLAAAFGLVWHIWWLAILGVLIMWGMVIFRSFITETHQIIPADEVERQHRAFLKEVSETRAVDRDYEMTPQNRGLAEADT</sequence>
<feature type="transmembrane region" description="Helical" evidence="15">
    <location>
        <begin position="513"/>
        <end position="537"/>
    </location>
</feature>
<dbReference type="EMBL" id="JACIJI010000001">
    <property type="protein sequence ID" value="MBB5717937.1"/>
    <property type="molecule type" value="Genomic_DNA"/>
</dbReference>
<keyword evidence="6 14" id="KW-0679">Respiratory chain</keyword>
<dbReference type="InterPro" id="IPR036927">
    <property type="entry name" value="Cyt_c_oxase-like_su1_sf"/>
</dbReference>
<dbReference type="InterPro" id="IPR000883">
    <property type="entry name" value="Cyt_C_Oxase_1"/>
</dbReference>
<dbReference type="InterPro" id="IPR023616">
    <property type="entry name" value="Cyt_c_oxase-like_su1_dom"/>
</dbReference>
<protein>
    <submittedName>
        <fullName evidence="17">Cytochrome o ubiquinol oxidase subunit 1</fullName>
        <ecNumber evidence="17">1.10.3.-</ecNumber>
    </submittedName>
</protein>
<dbReference type="Gene3D" id="1.20.210.10">
    <property type="entry name" value="Cytochrome c oxidase-like, subunit I domain"/>
    <property type="match status" value="1"/>
</dbReference>
<feature type="transmembrane region" description="Helical" evidence="15">
    <location>
        <begin position="471"/>
        <end position="493"/>
    </location>
</feature>
<dbReference type="PRINTS" id="PR01165">
    <property type="entry name" value="CYCOXIDASEI"/>
</dbReference>
<feature type="transmembrane region" description="Helical" evidence="15">
    <location>
        <begin position="121"/>
        <end position="142"/>
    </location>
</feature>
<keyword evidence="18" id="KW-1185">Reference proteome</keyword>
<keyword evidence="7 14" id="KW-0812">Transmembrane</keyword>
<evidence type="ECO:0000256" key="13">
    <source>
        <dbReference type="ARBA" id="ARBA00023136"/>
    </source>
</evidence>
<dbReference type="PROSITE" id="PS00077">
    <property type="entry name" value="COX1_CUB"/>
    <property type="match status" value="1"/>
</dbReference>
<accession>A0A840YWK9</accession>
<dbReference type="GO" id="GO:0022904">
    <property type="term" value="P:respiratory electron transport chain"/>
    <property type="evidence" value="ECO:0007669"/>
    <property type="project" value="TreeGrafter"/>
</dbReference>
<dbReference type="PROSITE" id="PS50855">
    <property type="entry name" value="COX1"/>
    <property type="match status" value="1"/>
</dbReference>
<evidence type="ECO:0000256" key="4">
    <source>
        <dbReference type="ARBA" id="ARBA00022475"/>
    </source>
</evidence>
<evidence type="ECO:0000256" key="3">
    <source>
        <dbReference type="ARBA" id="ARBA00022448"/>
    </source>
</evidence>